<dbReference type="EMBL" id="GDJX01000841">
    <property type="protein sequence ID" value="JAT67095.1"/>
    <property type="molecule type" value="Transcribed_RNA"/>
</dbReference>
<proteinExistence type="predicted"/>
<evidence type="ECO:0000313" key="1">
    <source>
        <dbReference type="EMBL" id="JAT67095.1"/>
    </source>
</evidence>
<dbReference type="Pfam" id="PF04031">
    <property type="entry name" value="Las1"/>
    <property type="match status" value="1"/>
</dbReference>
<accession>A0A1D1ZK34</accession>
<dbReference type="GO" id="GO:0000470">
    <property type="term" value="P:maturation of LSU-rRNA"/>
    <property type="evidence" value="ECO:0007669"/>
    <property type="project" value="TreeGrafter"/>
</dbReference>
<dbReference type="GO" id="GO:0000460">
    <property type="term" value="P:maturation of 5.8S rRNA"/>
    <property type="evidence" value="ECO:0007669"/>
    <property type="project" value="TreeGrafter"/>
</dbReference>
<dbReference type="GO" id="GO:0004519">
    <property type="term" value="F:endonuclease activity"/>
    <property type="evidence" value="ECO:0007669"/>
    <property type="project" value="InterPro"/>
</dbReference>
<dbReference type="InterPro" id="IPR007174">
    <property type="entry name" value="Las1"/>
</dbReference>
<dbReference type="AlphaFoldDB" id="A0A1D1ZK34"/>
<reference evidence="1" key="1">
    <citation type="submission" date="2015-07" db="EMBL/GenBank/DDBJ databases">
        <title>Transcriptome Assembly of Anthurium amnicola.</title>
        <authorList>
            <person name="Suzuki J."/>
        </authorList>
    </citation>
    <scope>NUCLEOTIDE SEQUENCE</scope>
</reference>
<sequence length="630" mass="71002">MGGMGSEGELGTGYMLVPWSSWDQWNFVRESLFSSSHDSVTAALRRITAWKSRGCLPVAIEVTARIIEIQNMDPFFRKETASNTVNSEDMLAMLYCIALTRLVNGFVGKVSCFDDHAQKHGKKKHSISDLADAIGMPRMVIDIRHESSHRDLPSLPLVRLASTKALDWLKSHYWEPQRRAIPDVRQEIRSRLHQMIYHMKTTQLGRLNHSHIKDRRVRQPTALRMCQRLSSQISGKLLYSKSSLKQISKISKIIAKLYSKYPYKVASVLLEIFQSRALDLPNKFAFDGNYNSASSNQESHDSCMNELKDMIQTLSRKRPGLLLTILKEVLGTIEMKESTKYEKGEYSLLFPENQAEIHQTEVLSSLVPWLLSNLKELRDSGQIALFDETQVLSASKRFTPKVSLQELLRKCLLLSSSGNKHLLDSAIFVAEMIGNNSLLDRLKKLPLLSSQNIDITAENNISSLQTIIFQEEESIKQAIMKFDLLSSRLKTVCPEATHANTGMERKMWTVAKSWTPCPIGTLPCTFSSTAFVPVLDLAVGGCMNNDSIVNEYEDQKQSAVGKREPSRDIELLESSPPLKKLKETSENGKLDDGNRHIVPLMGGLLLVDGIWRKVGEEDLLDIASNVRILV</sequence>
<dbReference type="PANTHER" id="PTHR15002:SF0">
    <property type="entry name" value="RIBOSOMAL BIOGENESIS PROTEIN LAS1L"/>
    <property type="match status" value="1"/>
</dbReference>
<dbReference type="GO" id="GO:0090730">
    <property type="term" value="C:Las1 complex"/>
    <property type="evidence" value="ECO:0007669"/>
    <property type="project" value="InterPro"/>
</dbReference>
<organism evidence="1">
    <name type="scientific">Anthurium amnicola</name>
    <dbReference type="NCBI Taxonomy" id="1678845"/>
    <lineage>
        <taxon>Eukaryota</taxon>
        <taxon>Viridiplantae</taxon>
        <taxon>Streptophyta</taxon>
        <taxon>Embryophyta</taxon>
        <taxon>Tracheophyta</taxon>
        <taxon>Spermatophyta</taxon>
        <taxon>Magnoliopsida</taxon>
        <taxon>Liliopsida</taxon>
        <taxon>Araceae</taxon>
        <taxon>Pothoideae</taxon>
        <taxon>Potheae</taxon>
        <taxon>Anthurium</taxon>
    </lineage>
</organism>
<gene>
    <name evidence="1" type="primary">LAS1L_0</name>
    <name evidence="1" type="ORF">g.50310</name>
</gene>
<protein>
    <submittedName>
        <fullName evidence="1">Ribosomal biogenesis protein LAS1L</fullName>
    </submittedName>
</protein>
<dbReference type="GO" id="GO:0030687">
    <property type="term" value="C:preribosome, large subunit precursor"/>
    <property type="evidence" value="ECO:0007669"/>
    <property type="project" value="TreeGrafter"/>
</dbReference>
<dbReference type="PANTHER" id="PTHR15002">
    <property type="entry name" value="RIBOSOMAL BIOGENESIS PROTEIN LAS1L"/>
    <property type="match status" value="1"/>
</dbReference>
<name>A0A1D1ZK34_9ARAE</name>